<name>A0ABQ6GWU5_9GAMM</name>
<evidence type="ECO:0000313" key="2">
    <source>
        <dbReference type="EMBL" id="GLX78985.1"/>
    </source>
</evidence>
<dbReference type="EMBL" id="BSST01000001">
    <property type="protein sequence ID" value="GLX78985.1"/>
    <property type="molecule type" value="Genomic_DNA"/>
</dbReference>
<accession>A0ABQ6GWU5</accession>
<organism evidence="2 3">
    <name type="scientific">Thalassotalea insulae</name>
    <dbReference type="NCBI Taxonomy" id="2056778"/>
    <lineage>
        <taxon>Bacteria</taxon>
        <taxon>Pseudomonadati</taxon>
        <taxon>Pseudomonadota</taxon>
        <taxon>Gammaproteobacteria</taxon>
        <taxon>Alteromonadales</taxon>
        <taxon>Colwelliaceae</taxon>
        <taxon>Thalassotalea</taxon>
    </lineage>
</organism>
<keyword evidence="1" id="KW-0812">Transmembrane</keyword>
<keyword evidence="3" id="KW-1185">Reference proteome</keyword>
<evidence type="ECO:0000256" key="1">
    <source>
        <dbReference type="SAM" id="Phobius"/>
    </source>
</evidence>
<evidence type="ECO:0000313" key="3">
    <source>
        <dbReference type="Proteomes" id="UP001157186"/>
    </source>
</evidence>
<protein>
    <submittedName>
        <fullName evidence="2">Uncharacterized protein</fullName>
    </submittedName>
</protein>
<gene>
    <name evidence="2" type="ORF">tinsulaeT_23250</name>
</gene>
<dbReference type="Proteomes" id="UP001157186">
    <property type="component" value="Unassembled WGS sequence"/>
</dbReference>
<reference evidence="2 3" key="1">
    <citation type="submission" date="2023-03" db="EMBL/GenBank/DDBJ databases">
        <title>Draft genome sequence of Thalassotalea insulae KCTC 62186T.</title>
        <authorList>
            <person name="Sawabe T."/>
        </authorList>
    </citation>
    <scope>NUCLEOTIDE SEQUENCE [LARGE SCALE GENOMIC DNA]</scope>
    <source>
        <strain evidence="2 3">KCTC 62186</strain>
    </source>
</reference>
<keyword evidence="1" id="KW-1133">Transmembrane helix</keyword>
<dbReference type="RefSeq" id="WP_284244866.1">
    <property type="nucleotide sequence ID" value="NZ_BSST01000001.1"/>
</dbReference>
<sequence length="101" mass="11635">MKVIREIYGRSSYKFSTLFGIVGVVIGIFAFFFNYFMVPATLPGYSVLVAPAIFFLGFFTEELDFNTKMICYLSGQFFGYFTCAYLYHTVRFISKNSVDKI</sequence>
<feature type="transmembrane region" description="Helical" evidence="1">
    <location>
        <begin position="12"/>
        <end position="36"/>
    </location>
</feature>
<proteinExistence type="predicted"/>
<comment type="caution">
    <text evidence="2">The sequence shown here is derived from an EMBL/GenBank/DDBJ whole genome shotgun (WGS) entry which is preliminary data.</text>
</comment>
<keyword evidence="1" id="KW-0472">Membrane</keyword>
<feature type="transmembrane region" description="Helical" evidence="1">
    <location>
        <begin position="69"/>
        <end position="87"/>
    </location>
</feature>
<feature type="transmembrane region" description="Helical" evidence="1">
    <location>
        <begin position="42"/>
        <end position="60"/>
    </location>
</feature>